<organism evidence="1 2">
    <name type="scientific">Ruixingdingia sedimenti</name>
    <dbReference type="NCBI Taxonomy" id="3073604"/>
    <lineage>
        <taxon>Bacteria</taxon>
        <taxon>Pseudomonadati</taxon>
        <taxon>Pseudomonadota</taxon>
        <taxon>Alphaproteobacteria</taxon>
        <taxon>Rhodobacterales</taxon>
        <taxon>Paracoccaceae</taxon>
        <taxon>Ruixingdingia</taxon>
    </lineage>
</organism>
<reference evidence="1 2" key="1">
    <citation type="submission" date="2023-09" db="EMBL/GenBank/DDBJ databases">
        <title>Xinfangfangia sedmenti sp. nov., isolated the sedment.</title>
        <authorList>
            <person name="Xu L."/>
        </authorList>
    </citation>
    <scope>NUCLEOTIDE SEQUENCE [LARGE SCALE GENOMIC DNA]</scope>
    <source>
        <strain evidence="1 2">LG-4</strain>
    </source>
</reference>
<dbReference type="RefSeq" id="WP_310458817.1">
    <property type="nucleotide sequence ID" value="NZ_JAVKPH010000031.1"/>
</dbReference>
<sequence length="162" mass="18782">MIIAPKFEGDDHLAAMDMQHQCYHDALSVLVSHCNRLTRFARDMLEDSLHPTWGYVERFDHRTMQEAHDLLAAVWRCRTCGAQGRLPYENVDPWPEPKVADWLSWLDNEVTSWIKAPRLVRAVQMILANQNQEQGYQAEEELAAALVARFPDVPWTRPLSTR</sequence>
<protein>
    <submittedName>
        <fullName evidence="1">Uncharacterized protein</fullName>
    </submittedName>
</protein>
<comment type="caution">
    <text evidence="1">The sequence shown here is derived from an EMBL/GenBank/DDBJ whole genome shotgun (WGS) entry which is preliminary data.</text>
</comment>
<name>A0ABU1FCN7_9RHOB</name>
<dbReference type="Proteomes" id="UP001247754">
    <property type="component" value="Unassembled WGS sequence"/>
</dbReference>
<evidence type="ECO:0000313" key="2">
    <source>
        <dbReference type="Proteomes" id="UP001247754"/>
    </source>
</evidence>
<evidence type="ECO:0000313" key="1">
    <source>
        <dbReference type="EMBL" id="MDR5654661.1"/>
    </source>
</evidence>
<dbReference type="EMBL" id="JAVKPH010000031">
    <property type="protein sequence ID" value="MDR5654661.1"/>
    <property type="molecule type" value="Genomic_DNA"/>
</dbReference>
<keyword evidence="2" id="KW-1185">Reference proteome</keyword>
<accession>A0ABU1FCN7</accession>
<gene>
    <name evidence="1" type="ORF">RGD00_18790</name>
</gene>
<proteinExistence type="predicted"/>